<sequence length="60" mass="6736">MLVPASPLRSKVCSFHSKDFLSANPLYLKRFISILCNGLNSVIIWDDETNTTSVPSFHHS</sequence>
<reference evidence="1 2" key="1">
    <citation type="submission" date="2014-04" db="EMBL/GenBank/DDBJ databases">
        <authorList>
            <person name="Bishop-Lilly K.A."/>
            <person name="Broomall S.M."/>
            <person name="Chain P.S."/>
            <person name="Chertkov O."/>
            <person name="Coyne S.R."/>
            <person name="Daligault H.E."/>
            <person name="Davenport K.W."/>
            <person name="Erkkila T."/>
            <person name="Frey K.G."/>
            <person name="Gibbons H.S."/>
            <person name="Gu W."/>
            <person name="Jaissle J."/>
            <person name="Johnson S.L."/>
            <person name="Koroleva G.I."/>
            <person name="Ladner J.T."/>
            <person name="Lo C.-C."/>
            <person name="Minogue T.D."/>
            <person name="Munk C."/>
            <person name="Palacios G.F."/>
            <person name="Redden C.L."/>
            <person name="Rosenzweig C.N."/>
            <person name="Scholz M.B."/>
            <person name="Teshima H."/>
            <person name="Xu Y."/>
        </authorList>
    </citation>
    <scope>NUCLEOTIDE SEQUENCE [LARGE SCALE GENOMIC DNA]</scope>
    <source>
        <strain evidence="1 2">8244</strain>
    </source>
</reference>
<protein>
    <submittedName>
        <fullName evidence="1">Uncharacterized protein</fullName>
    </submittedName>
</protein>
<comment type="caution">
    <text evidence="1">The sequence shown here is derived from an EMBL/GenBank/DDBJ whole genome shotgun (WGS) entry which is preliminary data.</text>
</comment>
<dbReference type="Proteomes" id="UP000029278">
    <property type="component" value="Unassembled WGS sequence"/>
</dbReference>
<evidence type="ECO:0000313" key="1">
    <source>
        <dbReference type="EMBL" id="KFN11692.1"/>
    </source>
</evidence>
<accession>A0A090ZM59</accession>
<keyword evidence="2" id="KW-1185">Reference proteome</keyword>
<proteinExistence type="predicted"/>
<gene>
    <name evidence="1" type="ORF">DJ90_6445</name>
</gene>
<organism evidence="1 2">
    <name type="scientific">Paenibacillus macerans</name>
    <name type="common">Bacillus macerans</name>
    <dbReference type="NCBI Taxonomy" id="44252"/>
    <lineage>
        <taxon>Bacteria</taxon>
        <taxon>Bacillati</taxon>
        <taxon>Bacillota</taxon>
        <taxon>Bacilli</taxon>
        <taxon>Bacillales</taxon>
        <taxon>Paenibacillaceae</taxon>
        <taxon>Paenibacillus</taxon>
    </lineage>
</organism>
<evidence type="ECO:0000313" key="2">
    <source>
        <dbReference type="Proteomes" id="UP000029278"/>
    </source>
</evidence>
<dbReference type="EMBL" id="JMQA01000005">
    <property type="protein sequence ID" value="KFN11692.1"/>
    <property type="molecule type" value="Genomic_DNA"/>
</dbReference>
<dbReference type="HOGENOM" id="CLU_2937251_0_0_9"/>
<name>A0A090ZM59_PAEMA</name>
<dbReference type="AlphaFoldDB" id="A0A090ZM59"/>